<sequence>MQFSFYYVKGCGQLKKLKWFIKNAKVGGNIFNA</sequence>
<name>G7VPK8_PAETH</name>
<dbReference type="KEGG" id="pta:HPL003_21380"/>
<dbReference type="AlphaFoldDB" id="G7VPK8"/>
<evidence type="ECO:0000313" key="2">
    <source>
        <dbReference type="Proteomes" id="UP000005876"/>
    </source>
</evidence>
<organism evidence="1 2">
    <name type="scientific">Paenibacillus terrae (strain HPL-003)</name>
    <dbReference type="NCBI Taxonomy" id="985665"/>
    <lineage>
        <taxon>Bacteria</taxon>
        <taxon>Bacillati</taxon>
        <taxon>Bacillota</taxon>
        <taxon>Bacilli</taxon>
        <taxon>Bacillales</taxon>
        <taxon>Paenibacillaceae</taxon>
        <taxon>Paenibacillus</taxon>
    </lineage>
</organism>
<accession>G7VPK8</accession>
<dbReference type="STRING" id="985665.HPL003_21380"/>
<protein>
    <submittedName>
        <fullName evidence="1">Uncharacterized protein</fullName>
    </submittedName>
</protein>
<dbReference type="EMBL" id="CP003107">
    <property type="protein sequence ID" value="AET61006.1"/>
    <property type="molecule type" value="Genomic_DNA"/>
</dbReference>
<reference evidence="2" key="1">
    <citation type="submission" date="2011-11" db="EMBL/GenBank/DDBJ databases">
        <title>Complete sequence of Paenibacillus terrae HPL-003.</title>
        <authorList>
            <person name="Shin S.H."/>
            <person name="Kim S."/>
            <person name="Kim J.Y."/>
        </authorList>
    </citation>
    <scope>NUCLEOTIDE SEQUENCE [LARGE SCALE GENOMIC DNA]</scope>
    <source>
        <strain evidence="2">HPL-003</strain>
    </source>
</reference>
<dbReference type="Proteomes" id="UP000005876">
    <property type="component" value="Chromosome"/>
</dbReference>
<reference evidence="1 2" key="3">
    <citation type="journal article" date="2012" name="J. Bacteriol.">
        <title>Genome Sequence of Paenibacillus terrae HPL-003, a Xylanase-Producing Bacterium Isolated from Soil Found in Forest Residue.</title>
        <authorList>
            <person name="Shin S.H."/>
            <person name="Kim S."/>
            <person name="Kim J.Y."/>
            <person name="Song H.Y."/>
            <person name="Cho S.J."/>
            <person name="Kim D.R."/>
            <person name="Lee K.I."/>
            <person name="Lim H.K."/>
            <person name="Park N.J."/>
            <person name="Hwang I.T."/>
            <person name="Yang K.S."/>
        </authorList>
    </citation>
    <scope>NUCLEOTIDE SEQUENCE [LARGE SCALE GENOMIC DNA]</scope>
    <source>
        <strain evidence="1 2">HPL-003</strain>
    </source>
</reference>
<dbReference type="HOGENOM" id="CLU_3383036_0_0_9"/>
<gene>
    <name evidence="1" type="ordered locus">HPL003_21380</name>
</gene>
<proteinExistence type="predicted"/>
<evidence type="ECO:0000313" key="1">
    <source>
        <dbReference type="EMBL" id="AET61006.1"/>
    </source>
</evidence>
<reference key="2">
    <citation type="submission" date="2011-11" db="EMBL/GenBank/DDBJ databases">
        <authorList>
            <person name="Shin S.H."/>
            <person name="Kim S."/>
            <person name="Kim J.Y."/>
        </authorList>
    </citation>
    <scope>NUCLEOTIDE SEQUENCE</scope>
    <source>
        <strain>HPL-003</strain>
    </source>
</reference>